<dbReference type="Pfam" id="PF00665">
    <property type="entry name" value="rve"/>
    <property type="match status" value="1"/>
</dbReference>
<organism evidence="16 17">
    <name type="scientific">Mytilus edulis</name>
    <name type="common">Blue mussel</name>
    <dbReference type="NCBI Taxonomy" id="6550"/>
    <lineage>
        <taxon>Eukaryota</taxon>
        <taxon>Metazoa</taxon>
        <taxon>Spiralia</taxon>
        <taxon>Lophotrochozoa</taxon>
        <taxon>Mollusca</taxon>
        <taxon>Bivalvia</taxon>
        <taxon>Autobranchia</taxon>
        <taxon>Pteriomorphia</taxon>
        <taxon>Mytilida</taxon>
        <taxon>Mytiloidea</taxon>
        <taxon>Mytilidae</taxon>
        <taxon>Mytilinae</taxon>
        <taxon>Mytilus</taxon>
    </lineage>
</organism>
<gene>
    <name evidence="16" type="ORF">MEDL_40730</name>
</gene>
<keyword evidence="10" id="KW-0539">Nucleus</keyword>
<dbReference type="InterPro" id="IPR041588">
    <property type="entry name" value="Integrase_H2C2"/>
</dbReference>
<evidence type="ECO:0000256" key="2">
    <source>
        <dbReference type="ARBA" id="ARBA00022695"/>
    </source>
</evidence>
<dbReference type="Gene3D" id="3.30.420.10">
    <property type="entry name" value="Ribonuclease H-like superfamily/Ribonuclease H"/>
    <property type="match status" value="1"/>
</dbReference>
<evidence type="ECO:0000256" key="9">
    <source>
        <dbReference type="ARBA" id="ARBA00022918"/>
    </source>
</evidence>
<dbReference type="SUPFAM" id="SSF50630">
    <property type="entry name" value="Acid proteases"/>
    <property type="match status" value="1"/>
</dbReference>
<keyword evidence="5" id="KW-0378">Hydrolase</keyword>
<protein>
    <submittedName>
        <fullName evidence="16">Retrovirus-related Pol polyprotein from transposon 17.6,Retrovirus-related Pol polyprotein from transposon 297</fullName>
    </submittedName>
</protein>
<name>A0A8S3T1E5_MYTED</name>
<comment type="caution">
    <text evidence="16">The sequence shown here is derived from an EMBL/GenBank/DDBJ whole genome shotgun (WGS) entry which is preliminary data.</text>
</comment>
<evidence type="ECO:0000256" key="11">
    <source>
        <dbReference type="ARBA" id="ARBA00023268"/>
    </source>
</evidence>
<dbReference type="OrthoDB" id="116216at2759"/>
<dbReference type="InterPro" id="IPR050951">
    <property type="entry name" value="Retrovirus_Pol_polyprotein"/>
</dbReference>
<evidence type="ECO:0000256" key="6">
    <source>
        <dbReference type="ARBA" id="ARBA00022842"/>
    </source>
</evidence>
<dbReference type="SMART" id="SM00298">
    <property type="entry name" value="CHROMO"/>
    <property type="match status" value="1"/>
</dbReference>
<dbReference type="PROSITE" id="PS00598">
    <property type="entry name" value="CHROMO_1"/>
    <property type="match status" value="1"/>
</dbReference>
<feature type="domain" description="Integrase catalytic" evidence="15">
    <location>
        <begin position="1264"/>
        <end position="1424"/>
    </location>
</feature>
<dbReference type="InterPro" id="IPR041577">
    <property type="entry name" value="RT_RNaseH_2"/>
</dbReference>
<evidence type="ECO:0000256" key="1">
    <source>
        <dbReference type="ARBA" id="ARBA00022679"/>
    </source>
</evidence>
<dbReference type="Pfam" id="PF00078">
    <property type="entry name" value="RVT_1"/>
    <property type="match status" value="1"/>
</dbReference>
<evidence type="ECO:0000256" key="10">
    <source>
        <dbReference type="ARBA" id="ARBA00023242"/>
    </source>
</evidence>
<dbReference type="GO" id="GO:0003723">
    <property type="term" value="F:RNA binding"/>
    <property type="evidence" value="ECO:0007669"/>
    <property type="project" value="UniProtKB-KW"/>
</dbReference>
<dbReference type="CDD" id="cd00024">
    <property type="entry name" value="CD_CSD"/>
    <property type="match status" value="1"/>
</dbReference>
<dbReference type="GO" id="GO:0004190">
    <property type="term" value="F:aspartic-type endopeptidase activity"/>
    <property type="evidence" value="ECO:0007669"/>
    <property type="project" value="InterPro"/>
</dbReference>
<feature type="domain" description="Reverse transcriptase" evidence="14">
    <location>
        <begin position="659"/>
        <end position="841"/>
    </location>
</feature>
<evidence type="ECO:0000259" key="15">
    <source>
        <dbReference type="PROSITE" id="PS50994"/>
    </source>
</evidence>
<dbReference type="Gene3D" id="2.40.50.40">
    <property type="match status" value="1"/>
</dbReference>
<evidence type="ECO:0000259" key="13">
    <source>
        <dbReference type="PROSITE" id="PS50013"/>
    </source>
</evidence>
<dbReference type="Pfam" id="PF17921">
    <property type="entry name" value="Integrase_H2C2"/>
    <property type="match status" value="1"/>
</dbReference>
<keyword evidence="4" id="KW-0255">Endonuclease</keyword>
<dbReference type="InterPro" id="IPR023779">
    <property type="entry name" value="Chromodomain_CS"/>
</dbReference>
<dbReference type="CDD" id="cd01647">
    <property type="entry name" value="RT_LTR"/>
    <property type="match status" value="1"/>
</dbReference>
<keyword evidence="8" id="KW-0229">DNA integration</keyword>
<dbReference type="FunFam" id="1.10.340.70:FF:000001">
    <property type="entry name" value="Retrovirus-related Pol polyprotein from transposon gypsy-like Protein"/>
    <property type="match status" value="1"/>
</dbReference>
<evidence type="ECO:0000313" key="16">
    <source>
        <dbReference type="EMBL" id="CAG2227724.1"/>
    </source>
</evidence>
<dbReference type="PROSITE" id="PS50013">
    <property type="entry name" value="CHROMO_2"/>
    <property type="match status" value="1"/>
</dbReference>
<dbReference type="Gene3D" id="2.40.70.10">
    <property type="entry name" value="Acid Proteases"/>
    <property type="match status" value="1"/>
</dbReference>
<dbReference type="InterPro" id="IPR043502">
    <property type="entry name" value="DNA/RNA_pol_sf"/>
</dbReference>
<evidence type="ECO:0000256" key="12">
    <source>
        <dbReference type="SAM" id="MobiDB-lite"/>
    </source>
</evidence>
<dbReference type="InterPro" id="IPR000953">
    <property type="entry name" value="Chromo/chromo_shadow_dom"/>
</dbReference>
<dbReference type="SUPFAM" id="SSF54160">
    <property type="entry name" value="Chromo domain-like"/>
    <property type="match status" value="1"/>
</dbReference>
<keyword evidence="6" id="KW-0460">Magnesium</keyword>
<dbReference type="PANTHER" id="PTHR37984">
    <property type="entry name" value="PROTEIN CBG26694"/>
    <property type="match status" value="1"/>
</dbReference>
<dbReference type="InterPro" id="IPR016197">
    <property type="entry name" value="Chromo-like_dom_sf"/>
</dbReference>
<feature type="region of interest" description="Disordered" evidence="12">
    <location>
        <begin position="1"/>
        <end position="34"/>
    </location>
</feature>
<dbReference type="InterPro" id="IPR001969">
    <property type="entry name" value="Aspartic_peptidase_AS"/>
</dbReference>
<dbReference type="PROSITE" id="PS50878">
    <property type="entry name" value="RT_POL"/>
    <property type="match status" value="1"/>
</dbReference>
<accession>A0A8S3T1E5</accession>
<dbReference type="GO" id="GO:0004519">
    <property type="term" value="F:endonuclease activity"/>
    <property type="evidence" value="ECO:0007669"/>
    <property type="project" value="UniProtKB-KW"/>
</dbReference>
<keyword evidence="11" id="KW-0511">Multifunctional enzyme</keyword>
<keyword evidence="3" id="KW-0540">Nuclease</keyword>
<dbReference type="PROSITE" id="PS00141">
    <property type="entry name" value="ASP_PROTEASE"/>
    <property type="match status" value="1"/>
</dbReference>
<dbReference type="CDD" id="cd09274">
    <property type="entry name" value="RNase_HI_RT_Ty3"/>
    <property type="match status" value="1"/>
</dbReference>
<dbReference type="InterPro" id="IPR021109">
    <property type="entry name" value="Peptidase_aspartic_dom_sf"/>
</dbReference>
<dbReference type="InterPro" id="IPR036397">
    <property type="entry name" value="RNaseH_sf"/>
</dbReference>
<dbReference type="GO" id="GO:0003964">
    <property type="term" value="F:RNA-directed DNA polymerase activity"/>
    <property type="evidence" value="ECO:0007669"/>
    <property type="project" value="UniProtKB-KW"/>
</dbReference>
<dbReference type="GO" id="GO:0005634">
    <property type="term" value="C:nucleus"/>
    <property type="evidence" value="ECO:0007669"/>
    <property type="project" value="UniProtKB-SubCell"/>
</dbReference>
<dbReference type="FunFam" id="3.30.70.270:FF:000020">
    <property type="entry name" value="Transposon Tf2-6 polyprotein-like Protein"/>
    <property type="match status" value="1"/>
</dbReference>
<dbReference type="SUPFAM" id="SSF56672">
    <property type="entry name" value="DNA/RNA polymerases"/>
    <property type="match status" value="1"/>
</dbReference>
<dbReference type="GO" id="GO:0006508">
    <property type="term" value="P:proteolysis"/>
    <property type="evidence" value="ECO:0007669"/>
    <property type="project" value="InterPro"/>
</dbReference>
<dbReference type="Proteomes" id="UP000683360">
    <property type="component" value="Unassembled WGS sequence"/>
</dbReference>
<evidence type="ECO:0000313" key="17">
    <source>
        <dbReference type="Proteomes" id="UP000683360"/>
    </source>
</evidence>
<evidence type="ECO:0000256" key="8">
    <source>
        <dbReference type="ARBA" id="ARBA00022908"/>
    </source>
</evidence>
<dbReference type="EMBL" id="CAJPWZ010001972">
    <property type="protein sequence ID" value="CAG2227724.1"/>
    <property type="molecule type" value="Genomic_DNA"/>
</dbReference>
<feature type="domain" description="Chromo" evidence="13">
    <location>
        <begin position="1607"/>
        <end position="1664"/>
    </location>
</feature>
<evidence type="ECO:0000256" key="4">
    <source>
        <dbReference type="ARBA" id="ARBA00022759"/>
    </source>
</evidence>
<evidence type="ECO:0000256" key="5">
    <source>
        <dbReference type="ARBA" id="ARBA00022801"/>
    </source>
</evidence>
<dbReference type="Gene3D" id="3.30.70.270">
    <property type="match status" value="2"/>
</dbReference>
<keyword evidence="1" id="KW-0808">Transferase</keyword>
<keyword evidence="17" id="KW-1185">Reference proteome</keyword>
<proteinExistence type="predicted"/>
<dbReference type="InterPro" id="IPR043128">
    <property type="entry name" value="Rev_trsase/Diguanyl_cyclase"/>
</dbReference>
<dbReference type="SUPFAM" id="SSF53098">
    <property type="entry name" value="Ribonuclease H-like"/>
    <property type="match status" value="1"/>
</dbReference>
<dbReference type="PANTHER" id="PTHR37984:SF5">
    <property type="entry name" value="PROTEIN NYNRIN-LIKE"/>
    <property type="match status" value="1"/>
</dbReference>
<dbReference type="InterPro" id="IPR012337">
    <property type="entry name" value="RNaseH-like_sf"/>
</dbReference>
<keyword evidence="7" id="KW-0694">RNA-binding</keyword>
<dbReference type="InterPro" id="IPR000477">
    <property type="entry name" value="RT_dom"/>
</dbReference>
<keyword evidence="2" id="KW-0548">Nucleotidyltransferase</keyword>
<keyword evidence="9" id="KW-0695">RNA-directed DNA polymerase</keyword>
<dbReference type="Gene3D" id="3.10.10.10">
    <property type="entry name" value="HIV Type 1 Reverse Transcriptase, subunit A, domain 1"/>
    <property type="match status" value="1"/>
</dbReference>
<dbReference type="CDD" id="cd00303">
    <property type="entry name" value="retropepsin_like"/>
    <property type="match status" value="1"/>
</dbReference>
<dbReference type="PROSITE" id="PS50994">
    <property type="entry name" value="INTEGRASE"/>
    <property type="match status" value="1"/>
</dbReference>
<evidence type="ECO:0000256" key="3">
    <source>
        <dbReference type="ARBA" id="ARBA00022722"/>
    </source>
</evidence>
<sequence>MSDSESEVTIQNQPEPDKNSAEKSASQTTPTQATVNSEHFEILMNNISHMAKTFQHGSKSSTPGFSIDSFAGLPTEDANLWLDKFDAWIAFHGWNKENEKIASAMRLKLEGGALSWFNGLPNSVKRNSDTLFTKFKEHFSGLHPTWMLEQHLYERCMLPSESLEVYISDIEKRCSRLCKTDRETTTAFIRGLPGSLRVFVIQRDPKYFKDAVQSARLAQESMAGLTSTFEYGASNSVLNKLSDQEKAIKDLKDTISAMQISNPRINKSEYKVECQLCTKTGHSAKDCRSYSIQEKSAWTLRKRVSRILYGKLKKPNNSGRLVRPEGLIDPPSPIVSDSLCTVNAASLINNYIKISIDKYDTFALIDTGADISVANPSLIGKLRNIGVRVNIDKSDKDSILIANNEKVKIIGVISVNIVVGKENAHVRFYLVPGLEPNIILGIDFLKSKGAVIDFVNRKVTFDPRRQLVAQTDVTVPPMSEKLIVAKIKGTPLPDLILGISTESPVLASHSLLAAKSLSEVRNGTVAHGLCNLTDKPITIKKNSNVGKFVCLSNKDKVFVVNESKTSASVQNTPIEDEGAVMNEILSHIGHDLNDKERDQMVNLLESYSNVFVNGGKLGNCDILQHEISMPCDQKPIRQRPYKIGNKQKQILENMIEDMLKQDIIEPSTSPWAAPCLLVAKKNNSEYRFVVDYRKINSITEQDAHPLLTTDDALESLGATQPSYFSCLDLRSGFYQTQISPKSRPYTAWRCHLGLFQFKRLPMGLKNSPQMFQRLMETVLRGMTFKFCLIYLDDIIVFSKTFNEHIEHLRDVFVKLRDAGLKLHPQKCSFAQREINYLGHKVSNEGIAPDKSKIDAITQYPVPRKLKDLRAFLGLSGYYRKFVQNYAKIAAPLYALTKKNCEFVWSKECDSAFEHLKSALTSPPILAYPDYDRPFRVYTDASSFALGAVLCQEQSGQERVICYAGRALSKQEQNYGITELECLALVFAIKKFDCYLRFTSFTAYVDHAALKWLLSLKEPTGKFARWVALIQSYNFEIVYRPGSSHGNADGVSRRTYVDSPDDDLNNESLLNILPSYQIHETHQLNTKESSNPIFSPPVRKIACQSVKQCRDIHINADNLFSTTEIKSEQRADNNYKDIIDYLETGRLPKDKDKHRKVLVLQPFYFLHDDILYHVDKRSKRGQRDLNANIQLAIPRKMVPTILAETHNSLFSGHLGISRTIRRTQRLYFWPLMNSDIENWIKSCELCSERKQPSNPVRAQLSSMPLASMPFERVSTDIMGPLPVSGPSKYQYVLVFICYFTKYVEFIPLSDIRASTVAKAFIENVLCRHGSPSFLHSDRGSNYLSNIVRETCKLFEITKTHTTSYHPQCNGQSERMMRSVKDMLSKYLDDNKNWHNFLPFIQFAYNTAPSVDTTDYSPFILVYGRHPKNPIDSNLPNLDVNKTAQEYVTTLLEELEIARKIAKELIEIRKAEMLKKANKNRDNPNFNVGDIVYLYKPVLVAGIGRKLNRPWIGPYYISQKLSEIHVKLRRKSDGKLLKNRVHINRLKRGYVWTNEPYDITPPLNEDAVEPAIISVDETPADFISEEVQPNLSQSQDNATQNSNSDNAVFSVEKILRKKRIKGKWKYRVKWVGFDSKDNSWVDFGDLNLECQKYVTDMHNKIPSVRR</sequence>
<evidence type="ECO:0000256" key="7">
    <source>
        <dbReference type="ARBA" id="ARBA00022884"/>
    </source>
</evidence>
<dbReference type="Gene3D" id="1.10.340.70">
    <property type="match status" value="1"/>
</dbReference>
<dbReference type="FunFam" id="3.30.420.10:FF:000032">
    <property type="entry name" value="Retrovirus-related Pol polyprotein from transposon 297-like Protein"/>
    <property type="match status" value="1"/>
</dbReference>
<dbReference type="InterPro" id="IPR001584">
    <property type="entry name" value="Integrase_cat-core"/>
</dbReference>
<feature type="compositionally biased region" description="Polar residues" evidence="12">
    <location>
        <begin position="22"/>
        <end position="34"/>
    </location>
</feature>
<reference evidence="16" key="1">
    <citation type="submission" date="2021-03" db="EMBL/GenBank/DDBJ databases">
        <authorList>
            <person name="Bekaert M."/>
        </authorList>
    </citation>
    <scope>NUCLEOTIDE SEQUENCE</scope>
</reference>
<dbReference type="Pfam" id="PF17919">
    <property type="entry name" value="RT_RNaseH_2"/>
    <property type="match status" value="1"/>
</dbReference>
<dbReference type="GO" id="GO:0015074">
    <property type="term" value="P:DNA integration"/>
    <property type="evidence" value="ECO:0007669"/>
    <property type="project" value="UniProtKB-KW"/>
</dbReference>
<evidence type="ECO:0000259" key="14">
    <source>
        <dbReference type="PROSITE" id="PS50878"/>
    </source>
</evidence>